<accession>A0A1S4E978</accession>
<dbReference type="Gene3D" id="1.20.120.1900">
    <property type="entry name" value="Gamma-tubulin complex, C-terminal domain"/>
    <property type="match status" value="1"/>
</dbReference>
<dbReference type="AlphaFoldDB" id="A0A1S4E978"/>
<gene>
    <name evidence="8" type="primary">LOC103507333</name>
</gene>
<evidence type="ECO:0000256" key="4">
    <source>
        <dbReference type="ARBA" id="ARBA00022701"/>
    </source>
</evidence>
<protein>
    <submittedName>
        <fullName evidence="8">Uncharacterized protein LOC103507333</fullName>
    </submittedName>
</protein>
<keyword evidence="3" id="KW-0963">Cytoplasm</keyword>
<feature type="domain" description="Gamma tubulin complex component C-terminal" evidence="6">
    <location>
        <begin position="1"/>
        <end position="100"/>
    </location>
</feature>
<evidence type="ECO:0000256" key="2">
    <source>
        <dbReference type="ARBA" id="ARBA00010337"/>
    </source>
</evidence>
<evidence type="ECO:0000313" key="8">
    <source>
        <dbReference type="RefSeq" id="XP_017298761.1"/>
    </source>
</evidence>
<keyword evidence="5" id="KW-0206">Cytoskeleton</keyword>
<evidence type="ECO:0000259" key="6">
    <source>
        <dbReference type="Pfam" id="PF04130"/>
    </source>
</evidence>
<comment type="subcellular location">
    <subcellularLocation>
        <location evidence="1">Cytoplasm</location>
        <location evidence="1">Cytoskeleton</location>
    </subcellularLocation>
</comment>
<comment type="similarity">
    <text evidence="2">Belongs to the TUBGCP family.</text>
</comment>
<dbReference type="KEGG" id="dci:103507333"/>
<dbReference type="PaxDb" id="121845-A0A1S4E978"/>
<evidence type="ECO:0000313" key="7">
    <source>
        <dbReference type="Proteomes" id="UP000079169"/>
    </source>
</evidence>
<name>A0A1S4E978_DIACI</name>
<evidence type="ECO:0000256" key="3">
    <source>
        <dbReference type="ARBA" id="ARBA00022490"/>
    </source>
</evidence>
<evidence type="ECO:0000256" key="1">
    <source>
        <dbReference type="ARBA" id="ARBA00004245"/>
    </source>
</evidence>
<dbReference type="GeneID" id="103507333"/>
<organism evidence="7 8">
    <name type="scientific">Diaphorina citri</name>
    <name type="common">Asian citrus psyllid</name>
    <dbReference type="NCBI Taxonomy" id="121845"/>
    <lineage>
        <taxon>Eukaryota</taxon>
        <taxon>Metazoa</taxon>
        <taxon>Ecdysozoa</taxon>
        <taxon>Arthropoda</taxon>
        <taxon>Hexapoda</taxon>
        <taxon>Insecta</taxon>
        <taxon>Pterygota</taxon>
        <taxon>Neoptera</taxon>
        <taxon>Paraneoptera</taxon>
        <taxon>Hemiptera</taxon>
        <taxon>Sternorrhyncha</taxon>
        <taxon>Psylloidea</taxon>
        <taxon>Psyllidae</taxon>
        <taxon>Diaphorininae</taxon>
        <taxon>Diaphorina</taxon>
    </lineage>
</organism>
<reference evidence="8" key="1">
    <citation type="submission" date="2025-08" db="UniProtKB">
        <authorList>
            <consortium name="RefSeq"/>
        </authorList>
    </citation>
    <scope>IDENTIFICATION</scope>
</reference>
<keyword evidence="7" id="KW-1185">Reference proteome</keyword>
<dbReference type="Pfam" id="PF04130">
    <property type="entry name" value="GCP_C_terminal"/>
    <property type="match status" value="1"/>
</dbReference>
<proteinExistence type="inferred from homology"/>
<dbReference type="InterPro" id="IPR042241">
    <property type="entry name" value="GCP_C_sf"/>
</dbReference>
<dbReference type="GO" id="GO:0043015">
    <property type="term" value="F:gamma-tubulin binding"/>
    <property type="evidence" value="ECO:0007669"/>
    <property type="project" value="InterPro"/>
</dbReference>
<dbReference type="GO" id="GO:0005874">
    <property type="term" value="C:microtubule"/>
    <property type="evidence" value="ECO:0007669"/>
    <property type="project" value="UniProtKB-KW"/>
</dbReference>
<dbReference type="Proteomes" id="UP000079169">
    <property type="component" value="Unplaced"/>
</dbReference>
<sequence>MAKYNTIFRFILKMKWALSSVQSLHFQDIATGSTPVQQKLYLLRHCLLHIICTLQSHHMCLLLQIFSVDLQKDLLSVSSVDSLVQGKTNHPFLTRHLFALFAIV</sequence>
<dbReference type="RefSeq" id="XP_017298761.1">
    <property type="nucleotide sequence ID" value="XM_017443272.2"/>
</dbReference>
<evidence type="ECO:0000256" key="5">
    <source>
        <dbReference type="ARBA" id="ARBA00023212"/>
    </source>
</evidence>
<keyword evidence="4" id="KW-0493">Microtubule</keyword>
<dbReference type="InterPro" id="IPR040457">
    <property type="entry name" value="GCP_C"/>
</dbReference>